<comment type="similarity">
    <text evidence="2">Belongs to the autoinducer-2 exporter (AI-2E) (TC 2.A.86) family.</text>
</comment>
<keyword evidence="3" id="KW-0813">Transport</keyword>
<dbReference type="KEGG" id="cpri:FZC34_01970"/>
<organism evidence="9 10">
    <name type="scientific">Candidatus Cytomitobacter primus</name>
    <dbReference type="NCBI Taxonomy" id="2066024"/>
    <lineage>
        <taxon>Bacteria</taxon>
        <taxon>Pseudomonadati</taxon>
        <taxon>Pseudomonadota</taxon>
        <taxon>Alphaproteobacteria</taxon>
        <taxon>Holosporales</taxon>
        <taxon>Holosporaceae</taxon>
        <taxon>Candidatus Cytomitobacter</taxon>
    </lineage>
</organism>
<dbReference type="OrthoDB" id="5792512at2"/>
<feature type="transmembrane region" description="Helical" evidence="8">
    <location>
        <begin position="209"/>
        <end position="237"/>
    </location>
</feature>
<evidence type="ECO:0000256" key="3">
    <source>
        <dbReference type="ARBA" id="ARBA00022448"/>
    </source>
</evidence>
<reference evidence="9 10" key="1">
    <citation type="submission" date="2019-08" db="EMBL/GenBank/DDBJ databases">
        <title>Highly reduced genomes of protist endosymbionts show evolutionary convergence.</title>
        <authorList>
            <person name="George E."/>
            <person name="Husnik F."/>
            <person name="Tashyreva D."/>
            <person name="Prokopchuk G."/>
            <person name="Horak A."/>
            <person name="Kwong W.K."/>
            <person name="Lukes J."/>
            <person name="Keeling P.J."/>
        </authorList>
    </citation>
    <scope>NUCLEOTIDE SEQUENCE [LARGE SCALE GENOMIC DNA]</scope>
    <source>
        <strain evidence="9">1604LC</strain>
    </source>
</reference>
<dbReference type="PANTHER" id="PTHR21716">
    <property type="entry name" value="TRANSMEMBRANE PROTEIN"/>
    <property type="match status" value="1"/>
</dbReference>
<evidence type="ECO:0000256" key="8">
    <source>
        <dbReference type="SAM" id="Phobius"/>
    </source>
</evidence>
<evidence type="ECO:0000256" key="2">
    <source>
        <dbReference type="ARBA" id="ARBA00009773"/>
    </source>
</evidence>
<keyword evidence="4" id="KW-1003">Cell membrane</keyword>
<gene>
    <name evidence="9" type="ORF">FZC34_01970</name>
</gene>
<evidence type="ECO:0000256" key="6">
    <source>
        <dbReference type="ARBA" id="ARBA00022989"/>
    </source>
</evidence>
<feature type="transmembrane region" description="Helical" evidence="8">
    <location>
        <begin position="41"/>
        <end position="64"/>
    </location>
</feature>
<keyword evidence="7 8" id="KW-0472">Membrane</keyword>
<dbReference type="GO" id="GO:0005886">
    <property type="term" value="C:plasma membrane"/>
    <property type="evidence" value="ECO:0007669"/>
    <property type="project" value="UniProtKB-SubCell"/>
</dbReference>
<evidence type="ECO:0000313" key="9">
    <source>
        <dbReference type="EMBL" id="QEK38667.1"/>
    </source>
</evidence>
<evidence type="ECO:0000256" key="7">
    <source>
        <dbReference type="ARBA" id="ARBA00023136"/>
    </source>
</evidence>
<name>A0A5C0UG15_9PROT</name>
<feature type="transmembrane region" description="Helical" evidence="8">
    <location>
        <begin position="283"/>
        <end position="312"/>
    </location>
</feature>
<keyword evidence="6 8" id="KW-1133">Transmembrane helix</keyword>
<accession>A0A5C0UG15</accession>
<evidence type="ECO:0000256" key="1">
    <source>
        <dbReference type="ARBA" id="ARBA00004651"/>
    </source>
</evidence>
<dbReference type="EMBL" id="CP043316">
    <property type="protein sequence ID" value="QEK38667.1"/>
    <property type="molecule type" value="Genomic_DNA"/>
</dbReference>
<feature type="transmembrane region" description="Helical" evidence="8">
    <location>
        <begin position="249"/>
        <end position="271"/>
    </location>
</feature>
<evidence type="ECO:0000256" key="4">
    <source>
        <dbReference type="ARBA" id="ARBA00022475"/>
    </source>
</evidence>
<dbReference type="Proteomes" id="UP000325004">
    <property type="component" value="Chromosome"/>
</dbReference>
<dbReference type="InterPro" id="IPR002549">
    <property type="entry name" value="AI-2E-like"/>
</dbReference>
<feature type="transmembrane region" description="Helical" evidence="8">
    <location>
        <begin position="122"/>
        <end position="145"/>
    </location>
</feature>
<keyword evidence="5 8" id="KW-0812">Transmembrane</keyword>
<protein>
    <submittedName>
        <fullName evidence="9">AI-2E family transporter</fullName>
    </submittedName>
</protein>
<evidence type="ECO:0000313" key="10">
    <source>
        <dbReference type="Proteomes" id="UP000325004"/>
    </source>
</evidence>
<dbReference type="AlphaFoldDB" id="A0A5C0UG15"/>
<feature type="transmembrane region" description="Helical" evidence="8">
    <location>
        <begin position="6"/>
        <end position="29"/>
    </location>
</feature>
<dbReference type="RefSeq" id="WP_148971788.1">
    <property type="nucleotide sequence ID" value="NZ_CP043316.1"/>
</dbReference>
<feature type="transmembrane region" description="Helical" evidence="8">
    <location>
        <begin position="180"/>
        <end position="203"/>
    </location>
</feature>
<comment type="subcellular location">
    <subcellularLocation>
        <location evidence="1">Cell membrane</location>
        <topology evidence="1">Multi-pass membrane protein</topology>
    </subcellularLocation>
</comment>
<dbReference type="PANTHER" id="PTHR21716:SF53">
    <property type="entry name" value="PERMEASE PERM-RELATED"/>
    <property type="match status" value="1"/>
</dbReference>
<evidence type="ECO:0000256" key="5">
    <source>
        <dbReference type="ARBA" id="ARBA00022692"/>
    </source>
</evidence>
<sequence>MNILTLGIVFYFLDVITLIFSSFLLSYILSPIYERLVKIGLSRFLASLMVVASSAMLFISFLIYSLPKLYMQSIDLFKFLQSVFRLIIDKYSHVFEGYQNSSLDYILLNKTNLQKVITLASAYGYDAVSLIFQFMTVLMMCFYMLRDWGLWRERLLNIIPEKYKSTTNILFEDLMYSLKIWIYGQMLVTITLFIYYFISLTYISMPFAFLLASTFSMLSIIPYIGDMLSSAIMLSVLSGYQPFISEFSIYSFIILILGFILENVFIVPSFIGKKAGIHPLFLLILFLLFGKILGISGVILTLPLSVIFAAVWRTGIIKRRWS</sequence>
<dbReference type="Pfam" id="PF01594">
    <property type="entry name" value="AI-2E_transport"/>
    <property type="match status" value="1"/>
</dbReference>
<proteinExistence type="inferred from homology"/>
<keyword evidence="10" id="KW-1185">Reference proteome</keyword>